<dbReference type="GO" id="GO:0008168">
    <property type="term" value="F:methyltransferase activity"/>
    <property type="evidence" value="ECO:0007669"/>
    <property type="project" value="UniProtKB-KW"/>
</dbReference>
<keyword evidence="3" id="KW-0489">Methyltransferase</keyword>
<dbReference type="EMBL" id="FOQG01000014">
    <property type="protein sequence ID" value="SFI85042.1"/>
    <property type="molecule type" value="Genomic_DNA"/>
</dbReference>
<evidence type="ECO:0000313" key="4">
    <source>
        <dbReference type="Proteomes" id="UP000198649"/>
    </source>
</evidence>
<keyword evidence="4" id="KW-1185">Reference proteome</keyword>
<dbReference type="STRING" id="1005945.SAMN05216561_1143"/>
<dbReference type="PANTHER" id="PTHR43591:SF99">
    <property type="entry name" value="OS06G0646000 PROTEIN"/>
    <property type="match status" value="1"/>
</dbReference>
<feature type="domain" description="Methyltransferase type 12" evidence="2">
    <location>
        <begin position="60"/>
        <end position="157"/>
    </location>
</feature>
<reference evidence="3 4" key="1">
    <citation type="submission" date="2016-10" db="EMBL/GenBank/DDBJ databases">
        <authorList>
            <person name="de Groot N.N."/>
        </authorList>
    </citation>
    <scope>NUCLEOTIDE SEQUENCE [LARGE SCALE GENOMIC DNA]</scope>
    <source>
        <strain evidence="3 4">CGMCC 1.11156</strain>
    </source>
</reference>
<dbReference type="RefSeq" id="WP_091115297.1">
    <property type="nucleotide sequence ID" value="NZ_BKAF01000017.1"/>
</dbReference>
<dbReference type="OrthoDB" id="3382693at2"/>
<dbReference type="AlphaFoldDB" id="A0A1I3LJY8"/>
<protein>
    <submittedName>
        <fullName evidence="3">Methyltransferase domain-containing protein</fullName>
    </submittedName>
</protein>
<proteinExistence type="predicted"/>
<dbReference type="InterPro" id="IPR013217">
    <property type="entry name" value="Methyltransf_12"/>
</dbReference>
<dbReference type="GO" id="GO:0032259">
    <property type="term" value="P:methylation"/>
    <property type="evidence" value="ECO:0007669"/>
    <property type="project" value="UniProtKB-KW"/>
</dbReference>
<evidence type="ECO:0000313" key="3">
    <source>
        <dbReference type="EMBL" id="SFI85042.1"/>
    </source>
</evidence>
<evidence type="ECO:0000256" key="1">
    <source>
        <dbReference type="SAM" id="MobiDB-lite"/>
    </source>
</evidence>
<dbReference type="CDD" id="cd02440">
    <property type="entry name" value="AdoMet_MTases"/>
    <property type="match status" value="1"/>
</dbReference>
<dbReference type="Proteomes" id="UP000198649">
    <property type="component" value="Unassembled WGS sequence"/>
</dbReference>
<dbReference type="PANTHER" id="PTHR43591">
    <property type="entry name" value="METHYLTRANSFERASE"/>
    <property type="match status" value="1"/>
</dbReference>
<dbReference type="InterPro" id="IPR029063">
    <property type="entry name" value="SAM-dependent_MTases_sf"/>
</dbReference>
<feature type="compositionally biased region" description="Basic residues" evidence="1">
    <location>
        <begin position="7"/>
        <end position="16"/>
    </location>
</feature>
<name>A0A1I3LJY8_9ACTN</name>
<sequence length="287" mass="30399">MNPGGHPHPHSARRSHPHGDDRPSGLPTLLDLDAQVLAASLADARADVRTLVEGRVRTILDLGAGTGSGTFGLLQCFPGAHALVLDQSDDMLQHVRDRARHLGVSSRVSTLRADLDQGLPDLPPVDVAWASGSLHHLAEPDVTLADIASVIRPGGLLAVIELTGHPRFLPDDTAGGVAESNAHALLAGDRAVDMPTMGGDWRSRLSRAGLAAETERTIEVDLAPPLPPVAGDYAFALLTRIRDAVAGRLGLVDDEQLGLLLDGGTADVRRRGDLHVRAERQLLIARR</sequence>
<dbReference type="Pfam" id="PF08242">
    <property type="entry name" value="Methyltransf_12"/>
    <property type="match status" value="1"/>
</dbReference>
<gene>
    <name evidence="3" type="ORF">SAMN05216561_1143</name>
</gene>
<keyword evidence="3" id="KW-0808">Transferase</keyword>
<accession>A0A1I3LJY8</accession>
<evidence type="ECO:0000259" key="2">
    <source>
        <dbReference type="Pfam" id="PF08242"/>
    </source>
</evidence>
<organism evidence="3 4">
    <name type="scientific">Nocardioides psychrotolerans</name>
    <dbReference type="NCBI Taxonomy" id="1005945"/>
    <lineage>
        <taxon>Bacteria</taxon>
        <taxon>Bacillati</taxon>
        <taxon>Actinomycetota</taxon>
        <taxon>Actinomycetes</taxon>
        <taxon>Propionibacteriales</taxon>
        <taxon>Nocardioidaceae</taxon>
        <taxon>Nocardioides</taxon>
    </lineage>
</organism>
<dbReference type="SUPFAM" id="SSF53335">
    <property type="entry name" value="S-adenosyl-L-methionine-dependent methyltransferases"/>
    <property type="match status" value="1"/>
</dbReference>
<dbReference type="Gene3D" id="3.40.50.150">
    <property type="entry name" value="Vaccinia Virus protein VP39"/>
    <property type="match status" value="1"/>
</dbReference>
<feature type="region of interest" description="Disordered" evidence="1">
    <location>
        <begin position="1"/>
        <end position="27"/>
    </location>
</feature>